<reference evidence="3" key="1">
    <citation type="journal article" date="2021" name="Proc. Natl. Acad. Sci. U.S.A.">
        <title>A Catalog of Tens of Thousands of Viruses from Human Metagenomes Reveals Hidden Associations with Chronic Diseases.</title>
        <authorList>
            <person name="Tisza M.J."/>
            <person name="Buck C.B."/>
        </authorList>
    </citation>
    <scope>NUCLEOTIDE SEQUENCE</scope>
    <source>
        <strain evidence="3">Ct0jG3</strain>
    </source>
</reference>
<evidence type="ECO:0000259" key="2">
    <source>
        <dbReference type="PROSITE" id="PS50966"/>
    </source>
</evidence>
<proteinExistence type="predicted"/>
<accession>A0A8S5NS98</accession>
<dbReference type="EMBL" id="BK015244">
    <property type="protein sequence ID" value="DAD97569.1"/>
    <property type="molecule type" value="Genomic_DNA"/>
</dbReference>
<evidence type="ECO:0000256" key="1">
    <source>
        <dbReference type="SAM" id="MobiDB-lite"/>
    </source>
</evidence>
<dbReference type="GO" id="GO:0008270">
    <property type="term" value="F:zinc ion binding"/>
    <property type="evidence" value="ECO:0007669"/>
    <property type="project" value="InterPro"/>
</dbReference>
<dbReference type="Pfam" id="PF04434">
    <property type="entry name" value="SWIM"/>
    <property type="match status" value="1"/>
</dbReference>
<name>A0A8S5NS98_9CAUD</name>
<dbReference type="PROSITE" id="PS50966">
    <property type="entry name" value="ZF_SWIM"/>
    <property type="match status" value="1"/>
</dbReference>
<feature type="domain" description="SWIM-type" evidence="2">
    <location>
        <begin position="70"/>
        <end position="111"/>
    </location>
</feature>
<protein>
    <recommendedName>
        <fullName evidence="2">SWIM-type domain-containing protein</fullName>
    </recommendedName>
</protein>
<organism evidence="3">
    <name type="scientific">Caudovirales sp. ct0jG3</name>
    <dbReference type="NCBI Taxonomy" id="2825756"/>
    <lineage>
        <taxon>Viruses</taxon>
        <taxon>Duplodnaviria</taxon>
        <taxon>Heunggongvirae</taxon>
        <taxon>Uroviricota</taxon>
        <taxon>Caudoviricetes</taxon>
    </lineage>
</organism>
<sequence>MGLLNFLAKTFLDGGNNRLEKGQGNQPERERRRMKSPASAYDRDFEFRLLRARTEPLTVERYCDEDHSSALVHNDESGNTYLVTETSCECEDFRKKGKPCKHMIFLAMQNGSHRKYEILPQCQFHSGKNDKGEFVPLYWEYYSVMSLGLGYTNLFQYEVSGRIYGTSEKTGKQTNRKKTIMVNARSLEDAKAAAAELGVMPPYAGVEFVDTSPSYEQFNYLHGAGIPAPYFICALDMSALLTRYEDGDNEKCPEYLFEMATRYRVRVSYFQSPASVKSCIWSNLQENTKTAIYCYAVYCRERGYEFGDAPIRYDDPIFTGFLPSEKEADYIRNYQEFGWRTLAKNASAYISAKAFLQASRVL</sequence>
<dbReference type="InterPro" id="IPR007527">
    <property type="entry name" value="Znf_SWIM"/>
</dbReference>
<feature type="region of interest" description="Disordered" evidence="1">
    <location>
        <begin position="15"/>
        <end position="39"/>
    </location>
</feature>
<evidence type="ECO:0000313" key="3">
    <source>
        <dbReference type="EMBL" id="DAD97569.1"/>
    </source>
</evidence>